<dbReference type="Gene3D" id="3.30.460.10">
    <property type="entry name" value="Beta Polymerase, domain 2"/>
    <property type="match status" value="1"/>
</dbReference>
<dbReference type="InterPro" id="IPR002912">
    <property type="entry name" value="ACT_dom"/>
</dbReference>
<keyword evidence="7" id="KW-0418">Kinase</keyword>
<dbReference type="PROSITE" id="PS51831">
    <property type="entry name" value="HD"/>
    <property type="match status" value="1"/>
</dbReference>
<proteinExistence type="inferred from homology"/>
<dbReference type="GO" id="GO:0015969">
    <property type="term" value="P:guanosine tetraphosphate metabolic process"/>
    <property type="evidence" value="ECO:0007669"/>
    <property type="project" value="InterPro"/>
</dbReference>
<dbReference type="GO" id="GO:0003723">
    <property type="term" value="F:RNA binding"/>
    <property type="evidence" value="ECO:0007669"/>
    <property type="project" value="UniProtKB-KW"/>
</dbReference>
<evidence type="ECO:0000256" key="3">
    <source>
        <dbReference type="RuleBase" id="RU003847"/>
    </source>
</evidence>
<dbReference type="Pfam" id="PF04607">
    <property type="entry name" value="RelA_SpoT"/>
    <property type="match status" value="1"/>
</dbReference>
<sequence length="714" mass="81546">MEGSATITLEELLNKIASYNPDANTELIKLAYHFTHEAHCDQRRREGTPYVGHPLAVASILADMHLDVTTIIAGLLHDTVEDTDTTIDEIGDLFSVDVAYMVNALTKLTQMEFKTREEAQAENFRKMFMAMAEDVRVILIKFADRLHNMRTLSFMPPDKQRRISAETLDIYAPLANRLGIGWLRAEFEDIGFKYLHPEVYEEIARKVTEKRHDREGFIKELAVSVETKLKEHGIFARVSGRVKNYYGIYQKMFKQRVTFEEVNDILGLRIITQTKDQCYMTMGIIHSMWFPVPGRFKDYIAIPKANMYQSLHTTVLGSNGERIEFQIRTEDMHMLAERGIASHWIYKEKERPIDNRDAKYFNWLRELIYMQKDSNDAKDFLEMFKGEVFQDVVFVLTPAGEIKELPTGSTPVDFAYAIHTELGNRCIGCRVNGKIAPLKYHLKNGDIVEIQTASSHTPSRDWLSFVVTHKARSRIRHWIKSEQRKQAITLGTAMLEEELRKNAIGLAILKSKKIKEVIHAFNLNTIEELCVEIGYGKLSVVQVINRLKPEQPPPEETGPTLKVRKKATHQRGIQITGIDNLLYNTAKCCYPVPGDNVAGFITKGKGVTIHRTDCENFQRLAIDESRMVQISWNSGADFTTTTRLYVETIDKPGILATLSSMISTFNINLSQLEARSAQDKHAHFVFTLEVKDKVQLTNLSNKLMSANGVLNVHR</sequence>
<dbReference type="FunFam" id="1.10.3210.10:FF:000001">
    <property type="entry name" value="GTP pyrophosphokinase RelA"/>
    <property type="match status" value="1"/>
</dbReference>
<dbReference type="CDD" id="cd01668">
    <property type="entry name" value="TGS_RSH"/>
    <property type="match status" value="1"/>
</dbReference>
<dbReference type="NCBIfam" id="TIGR00691">
    <property type="entry name" value="spoT_relA"/>
    <property type="match status" value="1"/>
</dbReference>
<dbReference type="PATRIC" id="fig|29290.4.peg.2741"/>
<dbReference type="CDD" id="cd00077">
    <property type="entry name" value="HDc"/>
    <property type="match status" value="1"/>
</dbReference>
<evidence type="ECO:0000259" key="5">
    <source>
        <dbReference type="PROSITE" id="PS51831"/>
    </source>
</evidence>
<feature type="domain" description="TGS" evidence="6">
    <location>
        <begin position="390"/>
        <end position="452"/>
    </location>
</feature>
<dbReference type="InterPro" id="IPR004811">
    <property type="entry name" value="RelA/Spo_fam"/>
</dbReference>
<dbReference type="SUPFAM" id="SSF81271">
    <property type="entry name" value="TGS-like"/>
    <property type="match status" value="1"/>
</dbReference>
<dbReference type="FunFam" id="3.10.20.30:FF:000002">
    <property type="entry name" value="GTP pyrophosphokinase (RelA/SpoT)"/>
    <property type="match status" value="1"/>
</dbReference>
<dbReference type="GO" id="GO:0015949">
    <property type="term" value="P:nucleobase-containing small molecule interconversion"/>
    <property type="evidence" value="ECO:0007669"/>
    <property type="project" value="UniProtKB-ARBA"/>
</dbReference>
<evidence type="ECO:0000259" key="6">
    <source>
        <dbReference type="PROSITE" id="PS51880"/>
    </source>
</evidence>
<dbReference type="PROSITE" id="PS51880">
    <property type="entry name" value="TGS"/>
    <property type="match status" value="1"/>
</dbReference>
<dbReference type="InterPro" id="IPR033655">
    <property type="entry name" value="TGS_RelA/SpoT"/>
</dbReference>
<dbReference type="Gene3D" id="3.10.20.30">
    <property type="match status" value="1"/>
</dbReference>
<dbReference type="Pfam" id="PF13291">
    <property type="entry name" value="ACT_4"/>
    <property type="match status" value="1"/>
</dbReference>
<comment type="caution">
    <text evidence="7">The sequence shown here is derived from an EMBL/GenBank/DDBJ whole genome shotgun (WGS) entry which is preliminary data.</text>
</comment>
<dbReference type="SMART" id="SM00954">
    <property type="entry name" value="RelA_SpoT"/>
    <property type="match status" value="1"/>
</dbReference>
<dbReference type="Pfam" id="PF13328">
    <property type="entry name" value="HD_4"/>
    <property type="match status" value="1"/>
</dbReference>
<dbReference type="InterPro" id="IPR007685">
    <property type="entry name" value="RelA_SpoT"/>
</dbReference>
<dbReference type="InterPro" id="IPR012675">
    <property type="entry name" value="Beta-grasp_dom_sf"/>
</dbReference>
<organism evidence="7 8">
    <name type="scientific">Candidatus Magnetobacterium bavaricum</name>
    <dbReference type="NCBI Taxonomy" id="29290"/>
    <lineage>
        <taxon>Bacteria</taxon>
        <taxon>Pseudomonadati</taxon>
        <taxon>Nitrospirota</taxon>
        <taxon>Thermodesulfovibrionia</taxon>
        <taxon>Thermodesulfovibrionales</taxon>
        <taxon>Candidatus Magnetobacteriaceae</taxon>
        <taxon>Candidatus Magnetobacterium</taxon>
    </lineage>
</organism>
<dbReference type="SUPFAM" id="SSF55021">
    <property type="entry name" value="ACT-like"/>
    <property type="match status" value="1"/>
</dbReference>
<dbReference type="InterPro" id="IPR045600">
    <property type="entry name" value="RelA/SpoT_AH_RIS"/>
</dbReference>
<dbReference type="InterPro" id="IPR004095">
    <property type="entry name" value="TGS"/>
</dbReference>
<dbReference type="InterPro" id="IPR006674">
    <property type="entry name" value="HD_domain"/>
</dbReference>
<dbReference type="Pfam" id="PF02824">
    <property type="entry name" value="TGS"/>
    <property type="match status" value="1"/>
</dbReference>
<dbReference type="GO" id="GO:0016301">
    <property type="term" value="F:kinase activity"/>
    <property type="evidence" value="ECO:0007669"/>
    <property type="project" value="UniProtKB-KW"/>
</dbReference>
<comment type="function">
    <text evidence="3">In eubacteria ppGpp (guanosine 3'-diphosphate 5'-diphosphate) is a mediator of the stringent response that coordinates a variety of cellular activities in response to changes in nutritional abundance.</text>
</comment>
<dbReference type="AlphaFoldDB" id="A0A0F3GV33"/>
<keyword evidence="8" id="KW-1185">Reference proteome</keyword>
<name>A0A0F3GV33_9BACT</name>
<comment type="pathway">
    <text evidence="1">Purine metabolism.</text>
</comment>
<dbReference type="SMART" id="SM00471">
    <property type="entry name" value="HDc"/>
    <property type="match status" value="1"/>
</dbReference>
<feature type="domain" description="ACT" evidence="4">
    <location>
        <begin position="643"/>
        <end position="714"/>
    </location>
</feature>
<dbReference type="PROSITE" id="PS50889">
    <property type="entry name" value="S4"/>
    <property type="match status" value="1"/>
</dbReference>
<evidence type="ECO:0000313" key="8">
    <source>
        <dbReference type="Proteomes" id="UP000033423"/>
    </source>
</evidence>
<feature type="domain" description="HD" evidence="5">
    <location>
        <begin position="50"/>
        <end position="149"/>
    </location>
</feature>
<gene>
    <name evidence="7" type="ORF">MBAV_002067</name>
</gene>
<dbReference type="InterPro" id="IPR012676">
    <property type="entry name" value="TGS-like"/>
</dbReference>
<comment type="similarity">
    <text evidence="3">Belongs to the relA/spoT family.</text>
</comment>
<dbReference type="InterPro" id="IPR043519">
    <property type="entry name" value="NT_sf"/>
</dbReference>
<accession>A0A0F3GV33</accession>
<dbReference type="InterPro" id="IPR045865">
    <property type="entry name" value="ACT-like_dom_sf"/>
</dbReference>
<reference evidence="7 8" key="1">
    <citation type="submission" date="2015-02" db="EMBL/GenBank/DDBJ databases">
        <title>Single-cell genomics of uncultivated deep-branching MTB reveals a conserved set of magnetosome genes.</title>
        <authorList>
            <person name="Kolinko S."/>
            <person name="Richter M."/>
            <person name="Glockner F.O."/>
            <person name="Brachmann A."/>
            <person name="Schuler D."/>
        </authorList>
    </citation>
    <scope>NUCLEOTIDE SEQUENCE [LARGE SCALE GENOMIC DNA]</scope>
    <source>
        <strain evidence="7">TM-1</strain>
    </source>
</reference>
<dbReference type="PANTHER" id="PTHR21262:SF31">
    <property type="entry name" value="GTP PYROPHOSPHOKINASE"/>
    <property type="match status" value="1"/>
</dbReference>
<dbReference type="Gene3D" id="3.30.70.260">
    <property type="match status" value="1"/>
</dbReference>
<keyword evidence="2" id="KW-0694">RNA-binding</keyword>
<evidence type="ECO:0000313" key="7">
    <source>
        <dbReference type="EMBL" id="KJU85737.1"/>
    </source>
</evidence>
<dbReference type="SUPFAM" id="SSF109604">
    <property type="entry name" value="HD-domain/PDEase-like"/>
    <property type="match status" value="1"/>
</dbReference>
<dbReference type="InterPro" id="IPR003607">
    <property type="entry name" value="HD/PDEase_dom"/>
</dbReference>
<dbReference type="Gene3D" id="1.10.3210.10">
    <property type="entry name" value="Hypothetical protein af1432"/>
    <property type="match status" value="1"/>
</dbReference>
<keyword evidence="7" id="KW-0808">Transferase</keyword>
<dbReference type="GO" id="GO:0005886">
    <property type="term" value="C:plasma membrane"/>
    <property type="evidence" value="ECO:0007669"/>
    <property type="project" value="TreeGrafter"/>
</dbReference>
<evidence type="ECO:0000256" key="1">
    <source>
        <dbReference type="ARBA" id="ARBA00025704"/>
    </source>
</evidence>
<dbReference type="PROSITE" id="PS51671">
    <property type="entry name" value="ACT"/>
    <property type="match status" value="1"/>
</dbReference>
<dbReference type="PANTHER" id="PTHR21262">
    <property type="entry name" value="GUANOSINE-3',5'-BIS DIPHOSPHATE 3'-PYROPHOSPHOHYDROLASE"/>
    <property type="match status" value="1"/>
</dbReference>
<dbReference type="EMBL" id="LACI01000877">
    <property type="protein sequence ID" value="KJU85737.1"/>
    <property type="molecule type" value="Genomic_DNA"/>
</dbReference>
<dbReference type="FunFam" id="3.30.460.10:FF:000001">
    <property type="entry name" value="GTP pyrophosphokinase RelA"/>
    <property type="match status" value="1"/>
</dbReference>
<evidence type="ECO:0000256" key="2">
    <source>
        <dbReference type="PROSITE-ProRule" id="PRU00182"/>
    </source>
</evidence>
<protein>
    <submittedName>
        <fullName evidence="7">GTP pyrophosphokinase</fullName>
    </submittedName>
</protein>
<dbReference type="CDD" id="cd05399">
    <property type="entry name" value="NT_Rel-Spo_like"/>
    <property type="match status" value="1"/>
</dbReference>
<dbReference type="CDD" id="cd04876">
    <property type="entry name" value="ACT_RelA-SpoT"/>
    <property type="match status" value="1"/>
</dbReference>
<evidence type="ECO:0000259" key="4">
    <source>
        <dbReference type="PROSITE" id="PS51671"/>
    </source>
</evidence>
<dbReference type="Proteomes" id="UP000033423">
    <property type="component" value="Unassembled WGS sequence"/>
</dbReference>
<dbReference type="SUPFAM" id="SSF81301">
    <property type="entry name" value="Nucleotidyltransferase"/>
    <property type="match status" value="1"/>
</dbReference>
<dbReference type="Pfam" id="PF19296">
    <property type="entry name" value="RelA_AH_RIS"/>
    <property type="match status" value="1"/>
</dbReference>